<accession>A0A1E3HUW6</accession>
<reference evidence="3" key="1">
    <citation type="submission" date="2016-06" db="EMBL/GenBank/DDBJ databases">
        <authorList>
            <person name="Cuomo C."/>
            <person name="Litvintseva A."/>
            <person name="Heitman J."/>
            <person name="Chen Y."/>
            <person name="Sun S."/>
            <person name="Springer D."/>
            <person name="Dromer F."/>
            <person name="Young S."/>
            <person name="Zeng Q."/>
            <person name="Chapman S."/>
            <person name="Gujja S."/>
            <person name="Saif S."/>
            <person name="Birren B."/>
        </authorList>
    </citation>
    <scope>NUCLEOTIDE SEQUENCE</scope>
    <source>
        <strain evidence="3">CBS 7841</strain>
    </source>
</reference>
<dbReference type="KEGG" id="cdep:91086931"/>
<proteinExistence type="predicted"/>
<dbReference type="GO" id="GO:0032259">
    <property type="term" value="P:methylation"/>
    <property type="evidence" value="ECO:0007669"/>
    <property type="project" value="UniProtKB-KW"/>
</dbReference>
<dbReference type="PANTHER" id="PTHR13090:SF1">
    <property type="entry name" value="ARGININE-HYDROXYLASE NDUFAF5, MITOCHONDRIAL"/>
    <property type="match status" value="1"/>
</dbReference>
<dbReference type="EMBL" id="CP143786">
    <property type="protein sequence ID" value="WVN87537.1"/>
    <property type="molecule type" value="Genomic_DNA"/>
</dbReference>
<name>A0A1E3HUW6_9TREE</name>
<evidence type="ECO:0000256" key="1">
    <source>
        <dbReference type="ARBA" id="ARBA00022603"/>
    </source>
</evidence>
<dbReference type="Gene3D" id="3.40.50.150">
    <property type="entry name" value="Vaccinia Virus protein VP39"/>
    <property type="match status" value="1"/>
</dbReference>
<reference evidence="3" key="2">
    <citation type="journal article" date="2022" name="Elife">
        <title>Obligate sexual reproduction of a homothallic fungus closely related to the Cryptococcus pathogenic species complex.</title>
        <authorList>
            <person name="Passer A.R."/>
            <person name="Clancey S.A."/>
            <person name="Shea T."/>
            <person name="David-Palma M."/>
            <person name="Averette A.F."/>
            <person name="Boekhout T."/>
            <person name="Porcel B.M."/>
            <person name="Nowrousian M."/>
            <person name="Cuomo C.A."/>
            <person name="Sun S."/>
            <person name="Heitman J."/>
            <person name="Coelho M.A."/>
        </authorList>
    </citation>
    <scope>NUCLEOTIDE SEQUENCE</scope>
    <source>
        <strain evidence="3">CBS 7841</strain>
    </source>
</reference>
<dbReference type="GeneID" id="91086931"/>
<dbReference type="OrthoDB" id="16816at2759"/>
<dbReference type="AlphaFoldDB" id="A0A1E3HUW6"/>
<reference evidence="3" key="3">
    <citation type="submission" date="2024-01" db="EMBL/GenBank/DDBJ databases">
        <authorList>
            <person name="Coelho M.A."/>
            <person name="David-Palma M."/>
            <person name="Shea T."/>
            <person name="Sun S."/>
            <person name="Cuomo C.A."/>
            <person name="Heitman J."/>
        </authorList>
    </citation>
    <scope>NUCLEOTIDE SEQUENCE</scope>
    <source>
        <strain evidence="3">CBS 7841</strain>
    </source>
</reference>
<gene>
    <name evidence="3" type="ORF">L203_102720</name>
</gene>
<dbReference type="GO" id="GO:0005739">
    <property type="term" value="C:mitochondrion"/>
    <property type="evidence" value="ECO:0007669"/>
    <property type="project" value="TreeGrafter"/>
</dbReference>
<evidence type="ECO:0000313" key="3">
    <source>
        <dbReference type="EMBL" id="WVN87537.1"/>
    </source>
</evidence>
<sequence length="368" mass="40659">MCTTIHFVSKRLFRSTRRTFATLNASIPRSATPYQVFDEASKDAQRSRAIIRLRQFQGQSDNYDSAHEAGIQPDVEDSLRVVDYLREEISERLAERIEDLRVPPSSIMEISSHAGQLTQILQDVLSDPLSTNPQEEGKGCKQWWMVESNREALHRDDDSFFATPPTRIQASVSDLLAHPEIVPLKDNVEAVVSSGGLQWVGDIVGGLTQVKHLLKPDGVFVAAVFGGDTLFELRTSMQLAEQERKGGIANRISPMINPTDAPSLLNRAGFTSVTVDVEDMTINYPSIWELMADLRNMGESNAILGRKAMIGRDVLIAASSIYHTLYGNHDGSIPATFSIIFLIGWKPGPNMPQPSKRGSGQASLKEVL</sequence>
<dbReference type="GO" id="GO:0008168">
    <property type="term" value="F:methyltransferase activity"/>
    <property type="evidence" value="ECO:0007669"/>
    <property type="project" value="UniProtKB-KW"/>
</dbReference>
<evidence type="ECO:0000313" key="4">
    <source>
        <dbReference type="Proteomes" id="UP000094043"/>
    </source>
</evidence>
<dbReference type="VEuPathDB" id="FungiDB:L203_05941"/>
<keyword evidence="4" id="KW-1185">Reference proteome</keyword>
<keyword evidence="1" id="KW-0489">Methyltransferase</keyword>
<dbReference type="SUPFAM" id="SSF53335">
    <property type="entry name" value="S-adenosyl-L-methionine-dependent methyltransferases"/>
    <property type="match status" value="1"/>
</dbReference>
<keyword evidence="2" id="KW-0808">Transferase</keyword>
<protein>
    <submittedName>
        <fullName evidence="3">Uncharacterized protein</fullName>
    </submittedName>
</protein>
<dbReference type="GO" id="GO:0032981">
    <property type="term" value="P:mitochondrial respiratory chain complex I assembly"/>
    <property type="evidence" value="ECO:0007669"/>
    <property type="project" value="TreeGrafter"/>
</dbReference>
<dbReference type="PANTHER" id="PTHR13090">
    <property type="entry name" value="ARGININE-HYDROXYLASE NDUFAF5, MITOCHONDRIAL"/>
    <property type="match status" value="1"/>
</dbReference>
<dbReference type="InterPro" id="IPR050602">
    <property type="entry name" value="Malonyl-ACP_OMT"/>
</dbReference>
<dbReference type="Proteomes" id="UP000094043">
    <property type="component" value="Chromosome 3"/>
</dbReference>
<organism evidence="3 4">
    <name type="scientific">Cryptococcus depauperatus CBS 7841</name>
    <dbReference type="NCBI Taxonomy" id="1295531"/>
    <lineage>
        <taxon>Eukaryota</taxon>
        <taxon>Fungi</taxon>
        <taxon>Dikarya</taxon>
        <taxon>Basidiomycota</taxon>
        <taxon>Agaricomycotina</taxon>
        <taxon>Tremellomycetes</taxon>
        <taxon>Tremellales</taxon>
        <taxon>Cryptococcaceae</taxon>
        <taxon>Cryptococcus</taxon>
    </lineage>
</organism>
<dbReference type="InterPro" id="IPR029063">
    <property type="entry name" value="SAM-dependent_MTases_sf"/>
</dbReference>
<dbReference type="RefSeq" id="XP_066068237.1">
    <property type="nucleotide sequence ID" value="XM_066212140.1"/>
</dbReference>
<evidence type="ECO:0000256" key="2">
    <source>
        <dbReference type="ARBA" id="ARBA00022679"/>
    </source>
</evidence>